<proteinExistence type="predicted"/>
<dbReference type="RefSeq" id="WP_086201630.1">
    <property type="nucleotide sequence ID" value="NZ_JADCTW010000068.1"/>
</dbReference>
<dbReference type="SUPFAM" id="SSF103084">
    <property type="entry name" value="Holliday junction resolvase RusA"/>
    <property type="match status" value="1"/>
</dbReference>
<protein>
    <submittedName>
        <fullName evidence="1">Uncharacterized protein</fullName>
    </submittedName>
</protein>
<comment type="caution">
    <text evidence="1">The sequence shown here is derived from an EMBL/GenBank/DDBJ whole genome shotgun (WGS) entry which is preliminary data.</text>
</comment>
<dbReference type="EMBL" id="LXZO01000044">
    <property type="protein sequence ID" value="PAY49233.1"/>
    <property type="molecule type" value="Genomic_DNA"/>
</dbReference>
<dbReference type="GO" id="GO:0006281">
    <property type="term" value="P:DNA repair"/>
    <property type="evidence" value="ECO:0007669"/>
    <property type="project" value="InterPro"/>
</dbReference>
<organism evidence="1 2">
    <name type="scientific">Ligilactobacillus salivarius</name>
    <dbReference type="NCBI Taxonomy" id="1624"/>
    <lineage>
        <taxon>Bacteria</taxon>
        <taxon>Bacillati</taxon>
        <taxon>Bacillota</taxon>
        <taxon>Bacilli</taxon>
        <taxon>Lactobacillales</taxon>
        <taxon>Lactobacillaceae</taxon>
        <taxon>Ligilactobacillus</taxon>
    </lineage>
</organism>
<dbReference type="Gene3D" id="3.30.1330.70">
    <property type="entry name" value="Holliday junction resolvase RusA"/>
    <property type="match status" value="1"/>
</dbReference>
<sequence>MKFVIPFAPQSAMRPNYSSKDGRATRVYMPPKYRQWREKAGEWFDEWCESNDDALLKELIYVPGTNNEKLIKDQDKFVDEFYGYEFDAVFVLSNEHGGDRLFPIMSGTADLDNYAKAVIDMMFESSAFKDVGVNDRWIQSMNLTKRYTIGDEVSHIEVDIHQISLG</sequence>
<dbReference type="InterPro" id="IPR036614">
    <property type="entry name" value="RusA-like_sf"/>
</dbReference>
<accession>A0A9X6XJF3</accession>
<reference evidence="1 2" key="1">
    <citation type="submission" date="2016-05" db="EMBL/GenBank/DDBJ databases">
        <authorList>
            <person name="Lee J.-Y."/>
            <person name="Kim E.B."/>
            <person name="Choi Y.-J."/>
        </authorList>
    </citation>
    <scope>NUCLEOTIDE SEQUENCE [LARGE SCALE GENOMIC DNA]</scope>
    <source>
        <strain evidence="1 2">KLA006</strain>
    </source>
</reference>
<dbReference type="GO" id="GO:0000287">
    <property type="term" value="F:magnesium ion binding"/>
    <property type="evidence" value="ECO:0007669"/>
    <property type="project" value="InterPro"/>
</dbReference>
<dbReference type="GO" id="GO:0006310">
    <property type="term" value="P:DNA recombination"/>
    <property type="evidence" value="ECO:0007669"/>
    <property type="project" value="InterPro"/>
</dbReference>
<evidence type="ECO:0000313" key="2">
    <source>
        <dbReference type="Proteomes" id="UP000218139"/>
    </source>
</evidence>
<gene>
    <name evidence="1" type="ORF">A8C52_04640</name>
</gene>
<dbReference type="AlphaFoldDB" id="A0A9X6XJF3"/>
<name>A0A9X6XJF3_9LACO</name>
<evidence type="ECO:0000313" key="1">
    <source>
        <dbReference type="EMBL" id="PAY49233.1"/>
    </source>
</evidence>
<dbReference type="Proteomes" id="UP000218139">
    <property type="component" value="Unassembled WGS sequence"/>
</dbReference>